<keyword evidence="1" id="KW-0812">Transmembrane</keyword>
<dbReference type="AlphaFoldDB" id="A0A380MPZ0"/>
<dbReference type="InterPro" id="IPR012902">
    <property type="entry name" value="N_methyl_site"/>
</dbReference>
<evidence type="ECO:0000256" key="1">
    <source>
        <dbReference type="SAM" id="Phobius"/>
    </source>
</evidence>
<reference evidence="2 3" key="1">
    <citation type="submission" date="2018-06" db="EMBL/GenBank/DDBJ databases">
        <authorList>
            <consortium name="Pathogen Informatics"/>
            <person name="Doyle S."/>
        </authorList>
    </citation>
    <scope>NUCLEOTIDE SEQUENCE [LARGE SCALE GENOMIC DNA]</scope>
    <source>
        <strain evidence="2 3">NCTC13337</strain>
    </source>
</reference>
<keyword evidence="3" id="KW-1185">Reference proteome</keyword>
<dbReference type="Proteomes" id="UP000254601">
    <property type="component" value="Unassembled WGS sequence"/>
</dbReference>
<dbReference type="EMBL" id="UHIC01000001">
    <property type="protein sequence ID" value="SUO94655.1"/>
    <property type="molecule type" value="Genomic_DNA"/>
</dbReference>
<dbReference type="Pfam" id="PF07963">
    <property type="entry name" value="N_methyl"/>
    <property type="match status" value="1"/>
</dbReference>
<gene>
    <name evidence="2" type="ORF">NCTC13337_00862</name>
</gene>
<evidence type="ECO:0000313" key="2">
    <source>
        <dbReference type="EMBL" id="SUO94655.1"/>
    </source>
</evidence>
<proteinExistence type="predicted"/>
<name>A0A380MPZ0_9GAMM</name>
<keyword evidence="1" id="KW-0472">Membrane</keyword>
<evidence type="ECO:0000313" key="3">
    <source>
        <dbReference type="Proteomes" id="UP000254601"/>
    </source>
</evidence>
<feature type="transmembrane region" description="Helical" evidence="1">
    <location>
        <begin position="12"/>
        <end position="35"/>
    </location>
</feature>
<protein>
    <submittedName>
        <fullName evidence="2">Tfp pilus assembly protein PilW</fullName>
    </submittedName>
</protein>
<dbReference type="RefSeq" id="WP_072575891.1">
    <property type="nucleotide sequence ID" value="NZ_LWHB01000033.1"/>
</dbReference>
<keyword evidence="1" id="KW-1133">Transmembrane helix</keyword>
<organism evidence="2 3">
    <name type="scientific">Suttonella ornithocola</name>
    <dbReference type="NCBI Taxonomy" id="279832"/>
    <lineage>
        <taxon>Bacteria</taxon>
        <taxon>Pseudomonadati</taxon>
        <taxon>Pseudomonadota</taxon>
        <taxon>Gammaproteobacteria</taxon>
        <taxon>Cardiobacteriales</taxon>
        <taxon>Cardiobacteriaceae</taxon>
        <taxon>Suttonella</taxon>
    </lineage>
</organism>
<accession>A0A380MPZ0</accession>
<sequence length="370" mass="40329">MKKRISKQLGISLLELMVSLAIGLILLLMLATVYVTSINTNKLRDTNAELDETARQVFERLEQDLNLAGYVDVFDTETVTRSVPDIDPVTNTPKVDATGKQIMVDKQFVIPRAAQVAKPSDPVVQNMYGRLMKGSATTPASRPETPIGIVTKNSIPNGLTGTDNTLTVTYQVKPIEDKQKMASLKGADTDSAESGWGLDCLSMSAEKSSSTLDPAFKSSFIRNEYSFNDKTFKCNTKPLVGNNADGDTAINEMRFRYLTTQATTDAKADMYDSQAGLYVDNIMSAADVATTNLGWTGVTGVEVCIVVGGSPLKGKLTQMAEMQKSIPSCARDAKTGDFVSDIARPNANDKRLYRRYVKVLTIPNALYFTP</sequence>